<gene>
    <name evidence="1" type="primary">RBPJ</name>
</gene>
<sequence length="51" mass="5875">MPVHSSGEPFLFISWMMMNQKEKNSQSEMATSIMDKQSNLCAQLLAWHSQD</sequence>
<dbReference type="EMBL" id="HF583818">
    <property type="protein sequence ID" value="CCQ43315.1"/>
    <property type="molecule type" value="Genomic_DNA"/>
</dbReference>
<dbReference type="ChiTaRS" id="RBPJ">
    <property type="organism name" value="human"/>
</dbReference>
<name>L8E7S3_HUMAN</name>
<organism evidence="1">
    <name type="scientific">Homo sapiens</name>
    <name type="common">Human</name>
    <dbReference type="NCBI Taxonomy" id="9606"/>
    <lineage>
        <taxon>Eukaryota</taxon>
        <taxon>Metazoa</taxon>
        <taxon>Chordata</taxon>
        <taxon>Craniata</taxon>
        <taxon>Vertebrata</taxon>
        <taxon>Euteleostomi</taxon>
        <taxon>Mammalia</taxon>
        <taxon>Eutheria</taxon>
        <taxon>Euarchontoglires</taxon>
        <taxon>Primates</taxon>
        <taxon>Haplorrhini</taxon>
        <taxon>Catarrhini</taxon>
        <taxon>Hominidae</taxon>
        <taxon>Homo</taxon>
    </lineage>
</organism>
<dbReference type="OrthoDB" id="5600360at2759"/>
<accession>L8E7S3</accession>
<dbReference type="AlphaFoldDB" id="L8E7S3"/>
<reference evidence="1" key="1">
    <citation type="journal article" date="2013" name="PLoS ONE">
        <title>Direct detection of alternative open reading frames translation products in human significantly expands the proteome.</title>
        <authorList>
            <person name="Vanderperre B."/>
            <person name="Lucier J.-F."/>
            <person name="Motard J."/>
            <person name="Tremblay G."/>
            <person name="Vanderperre S."/>
            <person name="Wisztorski M."/>
            <person name="Salzet M."/>
            <person name="Boisvert F.-M."/>
            <person name="Roucou X."/>
        </authorList>
    </citation>
    <scope>NUCLEOTIDE SEQUENCE</scope>
</reference>
<evidence type="ECO:0000313" key="1">
    <source>
        <dbReference type="EMBL" id="CCQ43315.1"/>
    </source>
</evidence>
<proteinExistence type="predicted"/>
<protein>
    <submittedName>
        <fullName evidence="1">Alternative protein RBPJ</fullName>
    </submittedName>
</protein>